<proteinExistence type="predicted"/>
<accession>G7KK86</accession>
<keyword evidence="3" id="KW-1185">Reference proteome</keyword>
<dbReference type="STRING" id="3880.G7KK86"/>
<dbReference type="InterPro" id="IPR032675">
    <property type="entry name" value="LRR_dom_sf"/>
</dbReference>
<dbReference type="HOGENOM" id="CLU_1134986_0_0_1"/>
<dbReference type="Proteomes" id="UP000002051">
    <property type="component" value="Chromosome 6"/>
</dbReference>
<sequence length="245" mass="28393">MTLDLPKDKEVQWNEELFGKMENLMMLMKKKGRPLGSPKHLPNSLRVLEWWGFPASSLPSSFHPKNLVILNLSYSYFRWDKPLENCVDDCTNLTEIHDSVGFLDKLLRFSTSLEFLCLRDCSNLVIFPEILGAMENLKFVDLEGTATENLPLSMQNLQGLQRLHLNRCKRLEHIAQTNILQMLPNSFPFLKTLRLRNSNLTILHCLHWWNKAEVLFVIPPDSGCSGTIKWTGVYVNQKFTRMEDV</sequence>
<dbReference type="InterPro" id="IPR044974">
    <property type="entry name" value="Disease_R_plants"/>
</dbReference>
<organism evidence="1 3">
    <name type="scientific">Medicago truncatula</name>
    <name type="common">Barrel medic</name>
    <name type="synonym">Medicago tribuloides</name>
    <dbReference type="NCBI Taxonomy" id="3880"/>
    <lineage>
        <taxon>Eukaryota</taxon>
        <taxon>Viridiplantae</taxon>
        <taxon>Streptophyta</taxon>
        <taxon>Embryophyta</taxon>
        <taxon>Tracheophyta</taxon>
        <taxon>Spermatophyta</taxon>
        <taxon>Magnoliopsida</taxon>
        <taxon>eudicotyledons</taxon>
        <taxon>Gunneridae</taxon>
        <taxon>Pentapetalae</taxon>
        <taxon>rosids</taxon>
        <taxon>fabids</taxon>
        <taxon>Fabales</taxon>
        <taxon>Fabaceae</taxon>
        <taxon>Papilionoideae</taxon>
        <taxon>50 kb inversion clade</taxon>
        <taxon>NPAAA clade</taxon>
        <taxon>Hologalegina</taxon>
        <taxon>IRL clade</taxon>
        <taxon>Trifolieae</taxon>
        <taxon>Medicago</taxon>
    </lineage>
</organism>
<reference evidence="1 3" key="2">
    <citation type="journal article" date="2014" name="BMC Genomics">
        <title>An improved genome release (version Mt4.0) for the model legume Medicago truncatula.</title>
        <authorList>
            <person name="Tang H."/>
            <person name="Krishnakumar V."/>
            <person name="Bidwell S."/>
            <person name="Rosen B."/>
            <person name="Chan A."/>
            <person name="Zhou S."/>
            <person name="Gentzbittel L."/>
            <person name="Childs K.L."/>
            <person name="Yandell M."/>
            <person name="Gundlach H."/>
            <person name="Mayer K.F."/>
            <person name="Schwartz D.C."/>
            <person name="Town C.D."/>
        </authorList>
    </citation>
    <scope>GENOME REANNOTATION</scope>
    <source>
        <strain evidence="2 3">cv. Jemalong A17</strain>
    </source>
</reference>
<name>G7KK86_MEDTR</name>
<reference evidence="2" key="3">
    <citation type="submission" date="2015-04" db="UniProtKB">
        <authorList>
            <consortium name="EnsemblPlants"/>
        </authorList>
    </citation>
    <scope>IDENTIFICATION</scope>
    <source>
        <strain evidence="2">cv. Jemalong A17</strain>
    </source>
</reference>
<evidence type="ECO:0000313" key="3">
    <source>
        <dbReference type="Proteomes" id="UP000002051"/>
    </source>
</evidence>
<dbReference type="Gene3D" id="3.80.10.10">
    <property type="entry name" value="Ribonuclease Inhibitor"/>
    <property type="match status" value="1"/>
</dbReference>
<dbReference type="PANTHER" id="PTHR11017">
    <property type="entry name" value="LEUCINE-RICH REPEAT-CONTAINING PROTEIN"/>
    <property type="match status" value="1"/>
</dbReference>
<reference evidence="1 3" key="1">
    <citation type="journal article" date="2011" name="Nature">
        <title>The Medicago genome provides insight into the evolution of rhizobial symbioses.</title>
        <authorList>
            <person name="Young N.D."/>
            <person name="Debelle F."/>
            <person name="Oldroyd G.E."/>
            <person name="Geurts R."/>
            <person name="Cannon S.B."/>
            <person name="Udvardi M.K."/>
            <person name="Benedito V.A."/>
            <person name="Mayer K.F."/>
            <person name="Gouzy J."/>
            <person name="Schoof H."/>
            <person name="Van de Peer Y."/>
            <person name="Proost S."/>
            <person name="Cook D.R."/>
            <person name="Meyers B.C."/>
            <person name="Spannagl M."/>
            <person name="Cheung F."/>
            <person name="De Mita S."/>
            <person name="Krishnakumar V."/>
            <person name="Gundlach H."/>
            <person name="Zhou S."/>
            <person name="Mudge J."/>
            <person name="Bharti A.K."/>
            <person name="Murray J.D."/>
            <person name="Naoumkina M.A."/>
            <person name="Rosen B."/>
            <person name="Silverstein K.A."/>
            <person name="Tang H."/>
            <person name="Rombauts S."/>
            <person name="Zhao P.X."/>
            <person name="Zhou P."/>
            <person name="Barbe V."/>
            <person name="Bardou P."/>
            <person name="Bechner M."/>
            <person name="Bellec A."/>
            <person name="Berger A."/>
            <person name="Berges H."/>
            <person name="Bidwell S."/>
            <person name="Bisseling T."/>
            <person name="Choisne N."/>
            <person name="Couloux A."/>
            <person name="Denny R."/>
            <person name="Deshpande S."/>
            <person name="Dai X."/>
            <person name="Doyle J.J."/>
            <person name="Dudez A.M."/>
            <person name="Farmer A.D."/>
            <person name="Fouteau S."/>
            <person name="Franken C."/>
            <person name="Gibelin C."/>
            <person name="Gish J."/>
            <person name="Goldstein S."/>
            <person name="Gonzalez A.J."/>
            <person name="Green P.J."/>
            <person name="Hallab A."/>
            <person name="Hartog M."/>
            <person name="Hua A."/>
            <person name="Humphray S.J."/>
            <person name="Jeong D.H."/>
            <person name="Jing Y."/>
            <person name="Jocker A."/>
            <person name="Kenton S.M."/>
            <person name="Kim D.J."/>
            <person name="Klee K."/>
            <person name="Lai H."/>
            <person name="Lang C."/>
            <person name="Lin S."/>
            <person name="Macmil S.L."/>
            <person name="Magdelenat G."/>
            <person name="Matthews L."/>
            <person name="McCorrison J."/>
            <person name="Monaghan E.L."/>
            <person name="Mun J.H."/>
            <person name="Najar F.Z."/>
            <person name="Nicholson C."/>
            <person name="Noirot C."/>
            <person name="O'Bleness M."/>
            <person name="Paule C.R."/>
            <person name="Poulain J."/>
            <person name="Prion F."/>
            <person name="Qin B."/>
            <person name="Qu C."/>
            <person name="Retzel E.F."/>
            <person name="Riddle C."/>
            <person name="Sallet E."/>
            <person name="Samain S."/>
            <person name="Samson N."/>
            <person name="Sanders I."/>
            <person name="Saurat O."/>
            <person name="Scarpelli C."/>
            <person name="Schiex T."/>
            <person name="Segurens B."/>
            <person name="Severin A.J."/>
            <person name="Sherrier D.J."/>
            <person name="Shi R."/>
            <person name="Sims S."/>
            <person name="Singer S.R."/>
            <person name="Sinharoy S."/>
            <person name="Sterck L."/>
            <person name="Viollet A."/>
            <person name="Wang B.B."/>
            <person name="Wang K."/>
            <person name="Wang M."/>
            <person name="Wang X."/>
            <person name="Warfsmann J."/>
            <person name="Weissenbach J."/>
            <person name="White D.D."/>
            <person name="White J.D."/>
            <person name="Wiley G.B."/>
            <person name="Wincker P."/>
            <person name="Xing Y."/>
            <person name="Yang L."/>
            <person name="Yao Z."/>
            <person name="Ying F."/>
            <person name="Zhai J."/>
            <person name="Zhou L."/>
            <person name="Zuber A."/>
            <person name="Denarie J."/>
            <person name="Dixon R.A."/>
            <person name="May G.D."/>
            <person name="Schwartz D.C."/>
            <person name="Rogers J."/>
            <person name="Quetier F."/>
            <person name="Town C.D."/>
            <person name="Roe B.A."/>
        </authorList>
    </citation>
    <scope>NUCLEOTIDE SEQUENCE [LARGE SCALE GENOMIC DNA]</scope>
    <source>
        <strain evidence="1">A17</strain>
        <strain evidence="2 3">cv. Jemalong A17</strain>
    </source>
</reference>
<dbReference type="GO" id="GO:0006952">
    <property type="term" value="P:defense response"/>
    <property type="evidence" value="ECO:0007669"/>
    <property type="project" value="InterPro"/>
</dbReference>
<dbReference type="SUPFAM" id="SSF52058">
    <property type="entry name" value="L domain-like"/>
    <property type="match status" value="1"/>
</dbReference>
<dbReference type="AlphaFoldDB" id="G7KK86"/>
<dbReference type="PaxDb" id="3880-AES58541"/>
<gene>
    <name evidence="1" type="ordered locus">MTR_6g077460</name>
</gene>
<evidence type="ECO:0000313" key="2">
    <source>
        <dbReference type="EnsemblPlants" id="AES76340"/>
    </source>
</evidence>
<dbReference type="EMBL" id="CM001222">
    <property type="protein sequence ID" value="AES76340.2"/>
    <property type="molecule type" value="Genomic_DNA"/>
</dbReference>
<accession>A0A0C3VY92</accession>
<dbReference type="EnsemblPlants" id="AES76340">
    <property type="protein sequence ID" value="AES76340"/>
    <property type="gene ID" value="MTR_6g077460"/>
</dbReference>
<protein>
    <submittedName>
        <fullName evidence="1">Disease resistance protein (TIR-NBS-LRR class) family protein, putative</fullName>
    </submittedName>
</protein>
<evidence type="ECO:0000313" key="1">
    <source>
        <dbReference type="EMBL" id="AES76340.2"/>
    </source>
</evidence>
<dbReference type="PANTHER" id="PTHR11017:SF570">
    <property type="entry name" value="DISEASE RESISTANCE PROTEIN (TIR-NBS CLASS)-RELATED"/>
    <property type="match status" value="1"/>
</dbReference>